<keyword evidence="3" id="KW-0862">Zinc</keyword>
<dbReference type="GO" id="GO:0008033">
    <property type="term" value="P:tRNA processing"/>
    <property type="evidence" value="ECO:0007669"/>
    <property type="project" value="UniProtKB-KW"/>
</dbReference>
<dbReference type="Proteomes" id="UP000298138">
    <property type="component" value="Unassembled WGS sequence"/>
</dbReference>
<name>A0A4S2N1L9_9PEZI</name>
<accession>A0A4S2N1L9</accession>
<dbReference type="GO" id="GO:0046872">
    <property type="term" value="F:metal ion binding"/>
    <property type="evidence" value="ECO:0007669"/>
    <property type="project" value="UniProtKB-KW"/>
</dbReference>
<feature type="region of interest" description="Disordered" evidence="5">
    <location>
        <begin position="143"/>
        <end position="198"/>
    </location>
</feature>
<evidence type="ECO:0000313" key="6">
    <source>
        <dbReference type="EMBL" id="TGZ83029.1"/>
    </source>
</evidence>
<evidence type="ECO:0000256" key="3">
    <source>
        <dbReference type="ARBA" id="ARBA00022833"/>
    </source>
</evidence>
<keyword evidence="1" id="KW-0819">tRNA processing</keyword>
<protein>
    <submittedName>
        <fullName evidence="6">Rpr2-domain-containing protein</fullName>
    </submittedName>
</protein>
<dbReference type="AlphaFoldDB" id="A0A4S2N1L9"/>
<gene>
    <name evidence="6" type="ORF">EX30DRAFT_339269</name>
</gene>
<sequence length="198" mass="21572">MAKTTSTSRNPNHHLHSRLSHLYQASTILTAPTDSTPAHPALARFYLNHFRSITKKSVTRLDPSVKRTICKRCDSLLVEGVSSTHRIENASKGGRKAWADVLVVECNACGAVKRFPVGIDIIKEKRGKKFVLWSEAQSEGAVQANVKGGAQKSGKQNGKQKPVFRAEVPKLPAQRDGMGKNDSVGTEINSGESKNTVK</sequence>
<reference evidence="6 7" key="1">
    <citation type="submission" date="2019-04" db="EMBL/GenBank/DDBJ databases">
        <title>Comparative genomics and transcriptomics to analyze fruiting body development in filamentous ascomycetes.</title>
        <authorList>
            <consortium name="DOE Joint Genome Institute"/>
            <person name="Lutkenhaus R."/>
            <person name="Traeger S."/>
            <person name="Breuer J."/>
            <person name="Kuo A."/>
            <person name="Lipzen A."/>
            <person name="Pangilinan J."/>
            <person name="Dilworth D."/>
            <person name="Sandor L."/>
            <person name="Poggeler S."/>
            <person name="Barry K."/>
            <person name="Grigoriev I.V."/>
            <person name="Nowrousian M."/>
        </authorList>
    </citation>
    <scope>NUCLEOTIDE SEQUENCE [LARGE SCALE GENOMIC DNA]</scope>
    <source>
        <strain evidence="6 7">CBS 389.68</strain>
    </source>
</reference>
<dbReference type="Gene3D" id="6.20.50.20">
    <property type="match status" value="1"/>
</dbReference>
<evidence type="ECO:0000256" key="5">
    <source>
        <dbReference type="SAM" id="MobiDB-lite"/>
    </source>
</evidence>
<keyword evidence="2" id="KW-0479">Metal-binding</keyword>
<evidence type="ECO:0000256" key="1">
    <source>
        <dbReference type="ARBA" id="ARBA00022694"/>
    </source>
</evidence>
<dbReference type="Pfam" id="PF04032">
    <property type="entry name" value="Rpr2"/>
    <property type="match status" value="1"/>
</dbReference>
<evidence type="ECO:0000256" key="2">
    <source>
        <dbReference type="ARBA" id="ARBA00022723"/>
    </source>
</evidence>
<dbReference type="OrthoDB" id="128536at2759"/>
<feature type="compositionally biased region" description="Polar residues" evidence="5">
    <location>
        <begin position="183"/>
        <end position="198"/>
    </location>
</feature>
<evidence type="ECO:0000256" key="4">
    <source>
        <dbReference type="ARBA" id="ARBA00038402"/>
    </source>
</evidence>
<dbReference type="InterPro" id="IPR007175">
    <property type="entry name" value="Rpr2/Snm1/Rpp21"/>
</dbReference>
<dbReference type="EMBL" id="ML220114">
    <property type="protein sequence ID" value="TGZ83029.1"/>
    <property type="molecule type" value="Genomic_DNA"/>
</dbReference>
<dbReference type="PANTHER" id="PTHR14742:SF0">
    <property type="entry name" value="RIBONUCLEASE P PROTEIN SUBUNIT P21"/>
    <property type="match status" value="1"/>
</dbReference>
<proteinExistence type="inferred from homology"/>
<dbReference type="FunCoup" id="A0A4S2N1L9">
    <property type="interactions" value="10"/>
</dbReference>
<dbReference type="PANTHER" id="PTHR14742">
    <property type="entry name" value="RIBONUCLEASE P SUBUNIT P21"/>
    <property type="match status" value="1"/>
</dbReference>
<dbReference type="STRING" id="341454.A0A4S2N1L9"/>
<keyword evidence="7" id="KW-1185">Reference proteome</keyword>
<evidence type="ECO:0000313" key="7">
    <source>
        <dbReference type="Proteomes" id="UP000298138"/>
    </source>
</evidence>
<dbReference type="InParanoid" id="A0A4S2N1L9"/>
<comment type="similarity">
    <text evidence="4">Belongs to the eukaryotic/archaeal RNase P protein component 4 family.</text>
</comment>
<organism evidence="6 7">
    <name type="scientific">Ascodesmis nigricans</name>
    <dbReference type="NCBI Taxonomy" id="341454"/>
    <lineage>
        <taxon>Eukaryota</taxon>
        <taxon>Fungi</taxon>
        <taxon>Dikarya</taxon>
        <taxon>Ascomycota</taxon>
        <taxon>Pezizomycotina</taxon>
        <taxon>Pezizomycetes</taxon>
        <taxon>Pezizales</taxon>
        <taxon>Ascodesmidaceae</taxon>
        <taxon>Ascodesmis</taxon>
    </lineage>
</organism>
<dbReference type="GO" id="GO:0005655">
    <property type="term" value="C:nucleolar ribonuclease P complex"/>
    <property type="evidence" value="ECO:0007669"/>
    <property type="project" value="TreeGrafter"/>
</dbReference>